<keyword evidence="2" id="KW-1185">Reference proteome</keyword>
<dbReference type="EMBL" id="BSOJ01000015">
    <property type="protein sequence ID" value="GLR26540.1"/>
    <property type="molecule type" value="Genomic_DNA"/>
</dbReference>
<evidence type="ECO:0000313" key="1">
    <source>
        <dbReference type="EMBL" id="GLR26540.1"/>
    </source>
</evidence>
<dbReference type="Proteomes" id="UP001156664">
    <property type="component" value="Unassembled WGS sequence"/>
</dbReference>
<protein>
    <submittedName>
        <fullName evidence="1">Uncharacterized protein</fullName>
    </submittedName>
</protein>
<accession>A0ABQ5YPL4</accession>
<proteinExistence type="predicted"/>
<gene>
    <name evidence="1" type="ORF">GCM10007875_16300</name>
</gene>
<evidence type="ECO:0000313" key="2">
    <source>
        <dbReference type="Proteomes" id="UP001156664"/>
    </source>
</evidence>
<sequence>MAFELRDALVMIGEVVPRKVGPQDCRTLRATIKLSFEAPAIDILPEFSPSLRAFLFTDEGLRMPQLGEFHWDLEMANMELDVSGICFIGAKLGGFKIRPFLKSPEGEPLPEIDISQHQFVEIGFKADVEITDGRHVAILCELMGYETHLSLLARQQELDLQGA</sequence>
<reference evidence="2" key="1">
    <citation type="journal article" date="2019" name="Int. J. Syst. Evol. Microbiol.">
        <title>The Global Catalogue of Microorganisms (GCM) 10K type strain sequencing project: providing services to taxonomists for standard genome sequencing and annotation.</title>
        <authorList>
            <consortium name="The Broad Institute Genomics Platform"/>
            <consortium name="The Broad Institute Genome Sequencing Center for Infectious Disease"/>
            <person name="Wu L."/>
            <person name="Ma J."/>
        </authorList>
    </citation>
    <scope>NUCLEOTIDE SEQUENCE [LARGE SCALE GENOMIC DNA]</scope>
    <source>
        <strain evidence="2">NBRC 105857</strain>
    </source>
</reference>
<comment type="caution">
    <text evidence="1">The sequence shown here is derived from an EMBL/GenBank/DDBJ whole genome shotgun (WGS) entry which is preliminary data.</text>
</comment>
<dbReference type="RefSeq" id="WP_284281163.1">
    <property type="nucleotide sequence ID" value="NZ_BSOJ01000015.1"/>
</dbReference>
<name>A0ABQ5YPL4_9BURK</name>
<organism evidence="1 2">
    <name type="scientific">Limnobacter litoralis</name>
    <dbReference type="NCBI Taxonomy" id="481366"/>
    <lineage>
        <taxon>Bacteria</taxon>
        <taxon>Pseudomonadati</taxon>
        <taxon>Pseudomonadota</taxon>
        <taxon>Betaproteobacteria</taxon>
        <taxon>Burkholderiales</taxon>
        <taxon>Burkholderiaceae</taxon>
        <taxon>Limnobacter</taxon>
    </lineage>
</organism>